<dbReference type="RefSeq" id="WP_012500138.1">
    <property type="nucleotide sequence ID" value="NC_011026.1"/>
</dbReference>
<dbReference type="GO" id="GO:0016899">
    <property type="term" value="F:oxidoreductase activity, acting on the CH-OH group of donors, oxygen as acceptor"/>
    <property type="evidence" value="ECO:0007669"/>
    <property type="project" value="InterPro"/>
</dbReference>
<evidence type="ECO:0000313" key="3">
    <source>
        <dbReference type="Proteomes" id="UP000001208"/>
    </source>
</evidence>
<dbReference type="SUPFAM" id="SSF56176">
    <property type="entry name" value="FAD-binding/transporter-associated domain-like"/>
    <property type="match status" value="1"/>
</dbReference>
<dbReference type="OrthoDB" id="545125at2"/>
<keyword evidence="3" id="KW-1185">Reference proteome</keyword>
<dbReference type="InterPro" id="IPR016166">
    <property type="entry name" value="FAD-bd_PCMH"/>
</dbReference>
<dbReference type="Pfam" id="PF01565">
    <property type="entry name" value="FAD_binding_4"/>
    <property type="match status" value="1"/>
</dbReference>
<dbReference type="AlphaFoldDB" id="B3QSK7"/>
<dbReference type="Gene3D" id="3.30.465.10">
    <property type="match status" value="1"/>
</dbReference>
<protein>
    <submittedName>
        <fullName evidence="2">FAD linked oxidase domain protein</fullName>
    </submittedName>
</protein>
<dbReference type="PANTHER" id="PTHR43762:SF1">
    <property type="entry name" value="D-ARABINONO-1,4-LACTONE OXIDASE"/>
    <property type="match status" value="1"/>
</dbReference>
<dbReference type="PANTHER" id="PTHR43762">
    <property type="entry name" value="L-GULONOLACTONE OXIDASE"/>
    <property type="match status" value="1"/>
</dbReference>
<evidence type="ECO:0000313" key="2">
    <source>
        <dbReference type="EMBL" id="ACF14054.1"/>
    </source>
</evidence>
<dbReference type="InterPro" id="IPR006094">
    <property type="entry name" value="Oxid_FAD_bind_N"/>
</dbReference>
<reference evidence="2 3" key="1">
    <citation type="submission" date="2008-06" db="EMBL/GenBank/DDBJ databases">
        <title>Complete sequence of Chloroherpeton thalassium ATCC 35110.</title>
        <authorList>
            <consortium name="US DOE Joint Genome Institute"/>
            <person name="Lucas S."/>
            <person name="Copeland A."/>
            <person name="Lapidus A."/>
            <person name="Glavina del Rio T."/>
            <person name="Dalin E."/>
            <person name="Tice H."/>
            <person name="Bruce D."/>
            <person name="Goodwin L."/>
            <person name="Pitluck S."/>
            <person name="Schmutz J."/>
            <person name="Larimer F."/>
            <person name="Land M."/>
            <person name="Hauser L."/>
            <person name="Kyrpides N."/>
            <person name="Mikhailova N."/>
            <person name="Liu Z."/>
            <person name="Li T."/>
            <person name="Zhao F."/>
            <person name="Overmann J."/>
            <person name="Bryant D.A."/>
            <person name="Richardson P."/>
        </authorList>
    </citation>
    <scope>NUCLEOTIDE SEQUENCE [LARGE SCALE GENOMIC DNA]</scope>
    <source>
        <strain evidence="3">ATCC 35110 / GB-78</strain>
    </source>
</reference>
<dbReference type="eggNOG" id="COG0277">
    <property type="taxonomic scope" value="Bacteria"/>
</dbReference>
<dbReference type="InterPro" id="IPR010031">
    <property type="entry name" value="FAD_lactone_oxidase-like"/>
</dbReference>
<dbReference type="KEGG" id="cts:Ctha_1596"/>
<dbReference type="STRING" id="517418.Ctha_1596"/>
<organism evidence="2 3">
    <name type="scientific">Chloroherpeton thalassium (strain ATCC 35110 / GB-78)</name>
    <dbReference type="NCBI Taxonomy" id="517418"/>
    <lineage>
        <taxon>Bacteria</taxon>
        <taxon>Pseudomonadati</taxon>
        <taxon>Chlorobiota</taxon>
        <taxon>Chlorobiia</taxon>
        <taxon>Chlorobiales</taxon>
        <taxon>Chloroherpetonaceae</taxon>
        <taxon>Chloroherpeton</taxon>
    </lineage>
</organism>
<gene>
    <name evidence="2" type="ordered locus">Ctha_1596</name>
</gene>
<dbReference type="InterPro" id="IPR016169">
    <property type="entry name" value="FAD-bd_PCMH_sub2"/>
</dbReference>
<proteinExistence type="predicted"/>
<feature type="domain" description="FAD-binding PCMH-type" evidence="1">
    <location>
        <begin position="1"/>
        <end position="175"/>
    </location>
</feature>
<dbReference type="EMBL" id="CP001100">
    <property type="protein sequence ID" value="ACF14054.1"/>
    <property type="molecule type" value="Genomic_DNA"/>
</dbReference>
<dbReference type="PROSITE" id="PS51387">
    <property type="entry name" value="FAD_PCMH"/>
    <property type="match status" value="1"/>
</dbReference>
<dbReference type="Proteomes" id="UP000001208">
    <property type="component" value="Chromosome"/>
</dbReference>
<dbReference type="InterPro" id="IPR036318">
    <property type="entry name" value="FAD-bd_PCMH-like_sf"/>
</dbReference>
<dbReference type="HOGENOM" id="CLU_032465_0_0_10"/>
<evidence type="ECO:0000259" key="1">
    <source>
        <dbReference type="PROSITE" id="PS51387"/>
    </source>
</evidence>
<sequence>MKLHGWGRYPIVDANIHVVKNASSPKRSLENGFRGIAYGMGRSYGDSALSEEVLAFRNLNHLLDFNPETGVVRTQAGVTLKELIDTFVPKGWFLPVTPGTQYVTVGGAIASDVHGKNHHKEGSFSDFVDEMTLLLPDGSLCACSPEKTPELFRATAGGMGLTGFILDATIRLKPISSAYVDTMTIKAENLEEALALFEKYKHITYSVAWIDTLASGRKMGRSLIMLGEHSTDGNLVVPPATELAIPIDFPEFALNPLSVSLFNSLYFNKVFEKKSTGKAPYEAFFHPLDAILQWNRMYGGSGFTQYQFVIPKSETARGLKKILSEIAKARMGSFLAVLKLFGEGNENYLSFPMEGYTLALDFAIRPGVLDVLNRLDELVLEHGGRLYLTKDVRMSEETFKKGYPNWKKFDELRAELGAKEILNSIQSQRLGL</sequence>
<accession>B3QSK7</accession>
<name>B3QSK7_CHLT3</name>
<dbReference type="GO" id="GO:0071949">
    <property type="term" value="F:FAD binding"/>
    <property type="evidence" value="ECO:0007669"/>
    <property type="project" value="InterPro"/>
</dbReference>